<dbReference type="Proteomes" id="UP000192678">
    <property type="component" value="Unassembled WGS sequence"/>
</dbReference>
<organism evidence="2 3">
    <name type="scientific">Pedobacter nyackensis</name>
    <dbReference type="NCBI Taxonomy" id="475255"/>
    <lineage>
        <taxon>Bacteria</taxon>
        <taxon>Pseudomonadati</taxon>
        <taxon>Bacteroidota</taxon>
        <taxon>Sphingobacteriia</taxon>
        <taxon>Sphingobacteriales</taxon>
        <taxon>Sphingobacteriaceae</taxon>
        <taxon>Pedobacter</taxon>
    </lineage>
</organism>
<accession>A0A1W2EXD0</accession>
<dbReference type="AlphaFoldDB" id="A0A1W2EXD0"/>
<gene>
    <name evidence="2" type="ORF">SAMN04488101_11778</name>
</gene>
<protein>
    <recommendedName>
        <fullName evidence="1">DUF5017 domain-containing protein</fullName>
    </recommendedName>
</protein>
<dbReference type="Pfam" id="PF16409">
    <property type="entry name" value="DUF5017"/>
    <property type="match status" value="1"/>
</dbReference>
<evidence type="ECO:0000313" key="3">
    <source>
        <dbReference type="Proteomes" id="UP000192678"/>
    </source>
</evidence>
<dbReference type="OrthoDB" id="1082472at2"/>
<dbReference type="RefSeq" id="WP_159452723.1">
    <property type="nucleotide sequence ID" value="NZ_FWYB01000017.1"/>
</dbReference>
<keyword evidence="3" id="KW-1185">Reference proteome</keyword>
<reference evidence="2 3" key="1">
    <citation type="submission" date="2017-04" db="EMBL/GenBank/DDBJ databases">
        <authorList>
            <person name="Afonso C.L."/>
            <person name="Miller P.J."/>
            <person name="Scott M.A."/>
            <person name="Spackman E."/>
            <person name="Goraichik I."/>
            <person name="Dimitrov K.M."/>
            <person name="Suarez D.L."/>
            <person name="Swayne D.E."/>
        </authorList>
    </citation>
    <scope>NUCLEOTIDE SEQUENCE [LARGE SCALE GENOMIC DNA]</scope>
    <source>
        <strain evidence="2 3">DSM 19625</strain>
    </source>
</reference>
<dbReference type="STRING" id="475255.SAMN04488101_11778"/>
<proteinExistence type="predicted"/>
<name>A0A1W2EXD0_9SPHI</name>
<sequence length="298" mass="32817">MKFINYAVLMMLCFTACKKTVEVTLPEFEVSTEKTTFSVGEEVKFLLKGDPGLISFYSGEPGSDYAFKDGRILSIGQITMSFNSSMSFGTQLGQFTVLASTDFNGKYDIANVKAATWKDITSRFSLPVNATYVSSGVRDVSDLIVEGKPLYIVLRYIDDPAKAGTANNWLVQSFLMQSNTVLGTKALLDLTGWTLLYDGPKETTRSSISTATITLRGNANLPRVYTEDWCVSKVVNAGSVDVGPDRPAPIKTNRDAALNSFSYKYQTEGTYKVYFTAYNANIYGSKEVTKSVEITIKK</sequence>
<dbReference type="EMBL" id="FWYB01000017">
    <property type="protein sequence ID" value="SMD14347.1"/>
    <property type="molecule type" value="Genomic_DNA"/>
</dbReference>
<dbReference type="InterPro" id="IPR032185">
    <property type="entry name" value="DUF5017"/>
</dbReference>
<feature type="domain" description="DUF5017" evidence="1">
    <location>
        <begin position="16"/>
        <end position="186"/>
    </location>
</feature>
<evidence type="ECO:0000259" key="1">
    <source>
        <dbReference type="Pfam" id="PF16409"/>
    </source>
</evidence>
<evidence type="ECO:0000313" key="2">
    <source>
        <dbReference type="EMBL" id="SMD14347.1"/>
    </source>
</evidence>